<dbReference type="CDD" id="cd11386">
    <property type="entry name" value="MCP_signal"/>
    <property type="match status" value="1"/>
</dbReference>
<evidence type="ECO:0000256" key="2">
    <source>
        <dbReference type="ARBA" id="ARBA00022481"/>
    </source>
</evidence>
<evidence type="ECO:0000256" key="5">
    <source>
        <dbReference type="SAM" id="Coils"/>
    </source>
</evidence>
<evidence type="ECO:0000256" key="1">
    <source>
        <dbReference type="ARBA" id="ARBA00004370"/>
    </source>
</evidence>
<dbReference type="GO" id="GO:0007165">
    <property type="term" value="P:signal transduction"/>
    <property type="evidence" value="ECO:0007669"/>
    <property type="project" value="UniProtKB-KW"/>
</dbReference>
<feature type="domain" description="HAMP" evidence="7">
    <location>
        <begin position="216"/>
        <end position="268"/>
    </location>
</feature>
<dbReference type="PROSITE" id="PS50885">
    <property type="entry name" value="HAMP"/>
    <property type="match status" value="1"/>
</dbReference>
<dbReference type="Proteomes" id="UP000446768">
    <property type="component" value="Unassembled WGS sequence"/>
</dbReference>
<dbReference type="SMART" id="SM00304">
    <property type="entry name" value="HAMP"/>
    <property type="match status" value="1"/>
</dbReference>
<organism evidence="8 9">
    <name type="scientific">Pseudoduganella rivuli</name>
    <dbReference type="NCBI Taxonomy" id="2666085"/>
    <lineage>
        <taxon>Bacteria</taxon>
        <taxon>Pseudomonadati</taxon>
        <taxon>Pseudomonadota</taxon>
        <taxon>Betaproteobacteria</taxon>
        <taxon>Burkholderiales</taxon>
        <taxon>Oxalobacteraceae</taxon>
        <taxon>Telluria group</taxon>
        <taxon>Pseudoduganella</taxon>
    </lineage>
</organism>
<dbReference type="InterPro" id="IPR004089">
    <property type="entry name" value="MCPsignal_dom"/>
</dbReference>
<accession>A0A7X2LPI1</accession>
<evidence type="ECO:0000256" key="3">
    <source>
        <dbReference type="ARBA" id="ARBA00029447"/>
    </source>
</evidence>
<dbReference type="InterPro" id="IPR003660">
    <property type="entry name" value="HAMP_dom"/>
</dbReference>
<dbReference type="InterPro" id="IPR051310">
    <property type="entry name" value="MCP_chemotaxis"/>
</dbReference>
<keyword evidence="9" id="KW-1185">Reference proteome</keyword>
<comment type="caution">
    <text evidence="8">The sequence shown here is derived from an EMBL/GenBank/DDBJ whole genome shotgun (WGS) entry which is preliminary data.</text>
</comment>
<evidence type="ECO:0000313" key="8">
    <source>
        <dbReference type="EMBL" id="MRV70290.1"/>
    </source>
</evidence>
<dbReference type="Gene3D" id="1.10.287.950">
    <property type="entry name" value="Methyl-accepting chemotaxis protein"/>
    <property type="match status" value="1"/>
</dbReference>
<evidence type="ECO:0000256" key="4">
    <source>
        <dbReference type="PROSITE-ProRule" id="PRU00284"/>
    </source>
</evidence>
<dbReference type="CDD" id="cd06225">
    <property type="entry name" value="HAMP"/>
    <property type="match status" value="1"/>
</dbReference>
<dbReference type="PROSITE" id="PS50111">
    <property type="entry name" value="CHEMOTAXIS_TRANSDUC_2"/>
    <property type="match status" value="1"/>
</dbReference>
<dbReference type="FunFam" id="1.10.287.950:FF:000001">
    <property type="entry name" value="Methyl-accepting chemotaxis sensory transducer"/>
    <property type="match status" value="1"/>
</dbReference>
<dbReference type="SUPFAM" id="SSF58104">
    <property type="entry name" value="Methyl-accepting chemotaxis protein (MCP) signaling domain"/>
    <property type="match status" value="1"/>
</dbReference>
<keyword evidence="5" id="KW-0175">Coiled coil</keyword>
<comment type="similarity">
    <text evidence="3">Belongs to the methyl-accepting chemotaxis (MCP) protein family.</text>
</comment>
<dbReference type="PANTHER" id="PTHR43531">
    <property type="entry name" value="PROTEIN ICFG"/>
    <property type="match status" value="1"/>
</dbReference>
<dbReference type="Pfam" id="PF00672">
    <property type="entry name" value="HAMP"/>
    <property type="match status" value="1"/>
</dbReference>
<sequence>MSIANLKIGTRMASGFGLLLALLLLIALLGARGMAGIQAKLEEIAFANNAAVKLAGDMYGALDDETIALRNLALLTETADMTPEVARLDRDQKSYAEAESKLGAMFAGSAAAPEQVALFEKIKALKSQSAPFISRAIEAGLANRKEEATKLLMVDFRPIQFQWRSALKELATLENKLNDEAALDARASYAKARSETYALGALALVLGCCAAWYITRGIVRPIRQALHIAQTVASGDLSGNIQVGSKDETGQLLQALKDMNTSLVKIVADVRTGADAIATASGQIAAGNQDLSARTEQQAGSLEETASSMEEFTSTVQHNAGNAQQGNALAMAAAEVATRGGAVVAQVVDKMNAITTSANKIADIIAVIDGIAFQTNILALNAAVEAARAGQQGLGFAVVASEVRALAQRSAAAAKEIKALIDESVGQVESGSKLVDQAGETMRDVVASVERVNSIMSEISQASREQATGIEQVNRAISQMDQVTQQNAALVEEAASAAQALEEQAGRMVQAVSVFKLAAHGQGPAPATPHKAITFPAHLPRVKAALT</sequence>
<reference evidence="8 9" key="1">
    <citation type="submission" date="2019-11" db="EMBL/GenBank/DDBJ databases">
        <title>Novel species isolated from a subtropical stream in China.</title>
        <authorList>
            <person name="Lu H."/>
        </authorList>
    </citation>
    <scope>NUCLEOTIDE SEQUENCE [LARGE SCALE GENOMIC DNA]</scope>
    <source>
        <strain evidence="8 9">FT92W</strain>
    </source>
</reference>
<comment type="subcellular location">
    <subcellularLocation>
        <location evidence="1">Membrane</location>
    </subcellularLocation>
</comment>
<dbReference type="RefSeq" id="WP_154370781.1">
    <property type="nucleotide sequence ID" value="NZ_WKJJ01000001.1"/>
</dbReference>
<protein>
    <submittedName>
        <fullName evidence="8">HAMP domain-containing protein</fullName>
    </submittedName>
</protein>
<dbReference type="InterPro" id="IPR024478">
    <property type="entry name" value="HlyB_4HB_MCP"/>
</dbReference>
<dbReference type="EMBL" id="WKJJ01000001">
    <property type="protein sequence ID" value="MRV70290.1"/>
    <property type="molecule type" value="Genomic_DNA"/>
</dbReference>
<gene>
    <name evidence="8" type="ORF">GJ700_00960</name>
</gene>
<dbReference type="GO" id="GO:0004888">
    <property type="term" value="F:transmembrane signaling receptor activity"/>
    <property type="evidence" value="ECO:0007669"/>
    <property type="project" value="TreeGrafter"/>
</dbReference>
<dbReference type="Pfam" id="PF00015">
    <property type="entry name" value="MCPsignal"/>
    <property type="match status" value="1"/>
</dbReference>
<dbReference type="AlphaFoldDB" id="A0A7X2LPI1"/>
<name>A0A7X2LPI1_9BURK</name>
<dbReference type="GO" id="GO:0005886">
    <property type="term" value="C:plasma membrane"/>
    <property type="evidence" value="ECO:0007669"/>
    <property type="project" value="TreeGrafter"/>
</dbReference>
<proteinExistence type="inferred from homology"/>
<dbReference type="PANTHER" id="PTHR43531:SF14">
    <property type="entry name" value="METHYL-ACCEPTING CHEMOTAXIS PROTEIN I-RELATED"/>
    <property type="match status" value="1"/>
</dbReference>
<keyword evidence="4" id="KW-0807">Transducer</keyword>
<feature type="coiled-coil region" evidence="5">
    <location>
        <begin position="473"/>
        <end position="500"/>
    </location>
</feature>
<keyword evidence="2" id="KW-0488">Methylation</keyword>
<evidence type="ECO:0000259" key="6">
    <source>
        <dbReference type="PROSITE" id="PS50111"/>
    </source>
</evidence>
<dbReference type="InterPro" id="IPR047347">
    <property type="entry name" value="YvaQ-like_sensor"/>
</dbReference>
<dbReference type="CDD" id="cd19411">
    <property type="entry name" value="MCP2201-like_sensor"/>
    <property type="match status" value="1"/>
</dbReference>
<dbReference type="GO" id="GO:0006935">
    <property type="term" value="P:chemotaxis"/>
    <property type="evidence" value="ECO:0007669"/>
    <property type="project" value="TreeGrafter"/>
</dbReference>
<dbReference type="SMART" id="SM00283">
    <property type="entry name" value="MA"/>
    <property type="match status" value="1"/>
</dbReference>
<evidence type="ECO:0000313" key="9">
    <source>
        <dbReference type="Proteomes" id="UP000446768"/>
    </source>
</evidence>
<feature type="domain" description="Methyl-accepting transducer" evidence="6">
    <location>
        <begin position="273"/>
        <end position="502"/>
    </location>
</feature>
<evidence type="ECO:0000259" key="7">
    <source>
        <dbReference type="PROSITE" id="PS50885"/>
    </source>
</evidence>
<dbReference type="Pfam" id="PF12729">
    <property type="entry name" value="4HB_MCP_1"/>
    <property type="match status" value="1"/>
</dbReference>